<comment type="caution">
    <text evidence="1">The sequence shown here is derived from an EMBL/GenBank/DDBJ whole genome shotgun (WGS) entry which is preliminary data.</text>
</comment>
<dbReference type="Gramene" id="rna27282">
    <property type="protein sequence ID" value="RHN64463.1"/>
    <property type="gene ID" value="gene27282"/>
</dbReference>
<name>A0A396IIG1_MEDTR</name>
<dbReference type="AlphaFoldDB" id="A0A396IIG1"/>
<protein>
    <submittedName>
        <fullName evidence="1">Uncharacterized protein</fullName>
    </submittedName>
</protein>
<gene>
    <name evidence="1" type="ORF">MtrunA17_Chr4g0069371</name>
</gene>
<reference evidence="2" key="1">
    <citation type="journal article" date="2018" name="Nat. Plants">
        <title>Whole-genome landscape of Medicago truncatula symbiotic genes.</title>
        <authorList>
            <person name="Pecrix Y."/>
            <person name="Staton S.E."/>
            <person name="Sallet E."/>
            <person name="Lelandais-Briere C."/>
            <person name="Moreau S."/>
            <person name="Carrere S."/>
            <person name="Blein T."/>
            <person name="Jardinaud M.F."/>
            <person name="Latrasse D."/>
            <person name="Zouine M."/>
            <person name="Zahm M."/>
            <person name="Kreplak J."/>
            <person name="Mayjonade B."/>
            <person name="Satge C."/>
            <person name="Perez M."/>
            <person name="Cauet S."/>
            <person name="Marande W."/>
            <person name="Chantry-Darmon C."/>
            <person name="Lopez-Roques C."/>
            <person name="Bouchez O."/>
            <person name="Berard A."/>
            <person name="Debelle F."/>
            <person name="Munos S."/>
            <person name="Bendahmane A."/>
            <person name="Berges H."/>
            <person name="Niebel A."/>
            <person name="Buitink J."/>
            <person name="Frugier F."/>
            <person name="Benhamed M."/>
            <person name="Crespi M."/>
            <person name="Gouzy J."/>
            <person name="Gamas P."/>
        </authorList>
    </citation>
    <scope>NUCLEOTIDE SEQUENCE [LARGE SCALE GENOMIC DNA]</scope>
    <source>
        <strain evidence="2">cv. Jemalong A17</strain>
    </source>
</reference>
<sequence length="44" mass="5013">MKLVAITPSSCSSSRRQPWLHFSQNLKVSCQIHHQGLFVTSDQE</sequence>
<evidence type="ECO:0000313" key="2">
    <source>
        <dbReference type="Proteomes" id="UP000265566"/>
    </source>
</evidence>
<dbReference type="EMBL" id="PSQE01000004">
    <property type="protein sequence ID" value="RHN64463.1"/>
    <property type="molecule type" value="Genomic_DNA"/>
</dbReference>
<dbReference type="Proteomes" id="UP000265566">
    <property type="component" value="Chromosome 4"/>
</dbReference>
<evidence type="ECO:0000313" key="1">
    <source>
        <dbReference type="EMBL" id="RHN64463.1"/>
    </source>
</evidence>
<proteinExistence type="predicted"/>
<organism evidence="1 2">
    <name type="scientific">Medicago truncatula</name>
    <name type="common">Barrel medic</name>
    <name type="synonym">Medicago tribuloides</name>
    <dbReference type="NCBI Taxonomy" id="3880"/>
    <lineage>
        <taxon>Eukaryota</taxon>
        <taxon>Viridiplantae</taxon>
        <taxon>Streptophyta</taxon>
        <taxon>Embryophyta</taxon>
        <taxon>Tracheophyta</taxon>
        <taxon>Spermatophyta</taxon>
        <taxon>Magnoliopsida</taxon>
        <taxon>eudicotyledons</taxon>
        <taxon>Gunneridae</taxon>
        <taxon>Pentapetalae</taxon>
        <taxon>rosids</taxon>
        <taxon>fabids</taxon>
        <taxon>Fabales</taxon>
        <taxon>Fabaceae</taxon>
        <taxon>Papilionoideae</taxon>
        <taxon>50 kb inversion clade</taxon>
        <taxon>NPAAA clade</taxon>
        <taxon>Hologalegina</taxon>
        <taxon>IRL clade</taxon>
        <taxon>Trifolieae</taxon>
        <taxon>Medicago</taxon>
    </lineage>
</organism>
<accession>A0A396IIG1</accession>